<keyword evidence="8" id="KW-1185">Reference proteome</keyword>
<dbReference type="InterPro" id="IPR036852">
    <property type="entry name" value="Peptidase_S8/S53_dom_sf"/>
</dbReference>
<comment type="similarity">
    <text evidence="1 5">Belongs to the peptidase S8 family.</text>
</comment>
<dbReference type="EMBL" id="VKDB01000002">
    <property type="protein sequence ID" value="TSA87398.1"/>
    <property type="molecule type" value="Genomic_DNA"/>
</dbReference>
<dbReference type="SUPFAM" id="SSF52743">
    <property type="entry name" value="Subtilisin-like"/>
    <property type="match status" value="1"/>
</dbReference>
<evidence type="ECO:0000313" key="7">
    <source>
        <dbReference type="EMBL" id="TSA87398.1"/>
    </source>
</evidence>
<keyword evidence="4" id="KW-0720">Serine protease</keyword>
<dbReference type="GO" id="GO:0004252">
    <property type="term" value="F:serine-type endopeptidase activity"/>
    <property type="evidence" value="ECO:0007669"/>
    <property type="project" value="InterPro"/>
</dbReference>
<reference evidence="7 8" key="1">
    <citation type="submission" date="2019-07" db="EMBL/GenBank/DDBJ databases">
        <title>Deinococcus detaillus sp. nov., isolated from humus soil in Antarctica.</title>
        <authorList>
            <person name="Zhang K."/>
        </authorList>
    </citation>
    <scope>NUCLEOTIDE SEQUENCE [LARGE SCALE GENOMIC DNA]</scope>
    <source>
        <strain evidence="7 8">H1</strain>
    </source>
</reference>
<dbReference type="OrthoDB" id="9798386at2"/>
<dbReference type="GO" id="GO:0006508">
    <property type="term" value="P:proteolysis"/>
    <property type="evidence" value="ECO:0007669"/>
    <property type="project" value="UniProtKB-KW"/>
</dbReference>
<evidence type="ECO:0000259" key="6">
    <source>
        <dbReference type="Pfam" id="PF00082"/>
    </source>
</evidence>
<evidence type="ECO:0000256" key="1">
    <source>
        <dbReference type="ARBA" id="ARBA00011073"/>
    </source>
</evidence>
<proteinExistence type="inferred from homology"/>
<protein>
    <submittedName>
        <fullName evidence="7">S8 family serine peptidase</fullName>
    </submittedName>
</protein>
<gene>
    <name evidence="7" type="ORF">FNU79_02615</name>
</gene>
<dbReference type="PROSITE" id="PS51892">
    <property type="entry name" value="SUBTILASE"/>
    <property type="match status" value="1"/>
</dbReference>
<evidence type="ECO:0000256" key="3">
    <source>
        <dbReference type="ARBA" id="ARBA00022801"/>
    </source>
</evidence>
<dbReference type="PROSITE" id="PS00138">
    <property type="entry name" value="SUBTILASE_SER"/>
    <property type="match status" value="1"/>
</dbReference>
<feature type="domain" description="Peptidase S8/S53" evidence="6">
    <location>
        <begin position="6"/>
        <end position="101"/>
    </location>
</feature>
<dbReference type="RefSeq" id="WP_143719358.1">
    <property type="nucleotide sequence ID" value="NZ_VKDB01000002.1"/>
</dbReference>
<comment type="caution">
    <text evidence="7">The sequence shown here is derived from an EMBL/GenBank/DDBJ whole genome shotgun (WGS) entry which is preliminary data.</text>
</comment>
<evidence type="ECO:0000313" key="8">
    <source>
        <dbReference type="Proteomes" id="UP000316092"/>
    </source>
</evidence>
<keyword evidence="3" id="KW-0378">Hydrolase</keyword>
<accession>A0A553V4H9</accession>
<dbReference type="PANTHER" id="PTHR43399:SF4">
    <property type="entry name" value="CELL WALL-ASSOCIATED PROTEASE"/>
    <property type="match status" value="1"/>
</dbReference>
<comment type="caution">
    <text evidence="5">Lacks conserved residue(s) required for the propagation of feature annotation.</text>
</comment>
<sequence>MSLAAMRGVLVVASAGNDNQPRLTSPAANTANFLLSSNDLISVGSIDAGDVKSSFSNYAYSLKLVAPGERIYTAVPNNQVGYWSGTSFAVPMVSGALALALGQGADADSLPSKLASGSDDILGFNKNYTHQLGSERLDLGKFLKSLNSGFKWF</sequence>
<dbReference type="Gene3D" id="3.40.50.200">
    <property type="entry name" value="Peptidase S8/S53 domain"/>
    <property type="match status" value="1"/>
</dbReference>
<dbReference type="PANTHER" id="PTHR43399">
    <property type="entry name" value="SUBTILISIN-RELATED"/>
    <property type="match status" value="1"/>
</dbReference>
<dbReference type="InterPro" id="IPR023828">
    <property type="entry name" value="Peptidase_S8_Ser-AS"/>
</dbReference>
<name>A0A553V4H9_9DEIO</name>
<dbReference type="Pfam" id="PF00082">
    <property type="entry name" value="Peptidase_S8"/>
    <property type="match status" value="1"/>
</dbReference>
<evidence type="ECO:0000256" key="4">
    <source>
        <dbReference type="ARBA" id="ARBA00022825"/>
    </source>
</evidence>
<dbReference type="InterPro" id="IPR000209">
    <property type="entry name" value="Peptidase_S8/S53_dom"/>
</dbReference>
<organism evidence="7 8">
    <name type="scientific">Deinococcus detaillensis</name>
    <dbReference type="NCBI Taxonomy" id="2592048"/>
    <lineage>
        <taxon>Bacteria</taxon>
        <taxon>Thermotogati</taxon>
        <taxon>Deinococcota</taxon>
        <taxon>Deinococci</taxon>
        <taxon>Deinococcales</taxon>
        <taxon>Deinococcaceae</taxon>
        <taxon>Deinococcus</taxon>
    </lineage>
</organism>
<dbReference type="Proteomes" id="UP000316092">
    <property type="component" value="Unassembled WGS sequence"/>
</dbReference>
<evidence type="ECO:0000256" key="5">
    <source>
        <dbReference type="PROSITE-ProRule" id="PRU01240"/>
    </source>
</evidence>
<keyword evidence="2" id="KW-0645">Protease</keyword>
<evidence type="ECO:0000256" key="2">
    <source>
        <dbReference type="ARBA" id="ARBA00022670"/>
    </source>
</evidence>
<dbReference type="AlphaFoldDB" id="A0A553V4H9"/>
<dbReference type="InterPro" id="IPR051048">
    <property type="entry name" value="Peptidase_S8/S53_subtilisin"/>
</dbReference>